<evidence type="ECO:0000313" key="1">
    <source>
        <dbReference type="EMBL" id="GIG38775.1"/>
    </source>
</evidence>
<sequence length="66" mass="6738">MVAGAVPAVAPDPVGALADAVVVVRSPAGRAPVSCRPLIGFPPFVVASHDAIGICSVRPERLRRKP</sequence>
<name>A0ABQ4DHF4_9CELL</name>
<gene>
    <name evidence="1" type="ORF">Cph01nite_05370</name>
</gene>
<evidence type="ECO:0000313" key="2">
    <source>
        <dbReference type="Proteomes" id="UP000614741"/>
    </source>
</evidence>
<reference evidence="1 2" key="1">
    <citation type="submission" date="2021-01" db="EMBL/GenBank/DDBJ databases">
        <title>Whole genome shotgun sequence of Cellulomonas phragmiteti NBRC 110785.</title>
        <authorList>
            <person name="Komaki H."/>
            <person name="Tamura T."/>
        </authorList>
    </citation>
    <scope>NUCLEOTIDE SEQUENCE [LARGE SCALE GENOMIC DNA]</scope>
    <source>
        <strain evidence="1 2">NBRC 110785</strain>
    </source>
</reference>
<organism evidence="1 2">
    <name type="scientific">Cellulomonas phragmiteti</name>
    <dbReference type="NCBI Taxonomy" id="478780"/>
    <lineage>
        <taxon>Bacteria</taxon>
        <taxon>Bacillati</taxon>
        <taxon>Actinomycetota</taxon>
        <taxon>Actinomycetes</taxon>
        <taxon>Micrococcales</taxon>
        <taxon>Cellulomonadaceae</taxon>
        <taxon>Cellulomonas</taxon>
    </lineage>
</organism>
<protein>
    <submittedName>
        <fullName evidence="1">Uncharacterized protein</fullName>
    </submittedName>
</protein>
<dbReference type="Proteomes" id="UP000614741">
    <property type="component" value="Unassembled WGS sequence"/>
</dbReference>
<comment type="caution">
    <text evidence="1">The sequence shown here is derived from an EMBL/GenBank/DDBJ whole genome shotgun (WGS) entry which is preliminary data.</text>
</comment>
<proteinExistence type="predicted"/>
<accession>A0ABQ4DHF4</accession>
<dbReference type="EMBL" id="BONP01000002">
    <property type="protein sequence ID" value="GIG38775.1"/>
    <property type="molecule type" value="Genomic_DNA"/>
</dbReference>
<keyword evidence="2" id="KW-1185">Reference proteome</keyword>